<dbReference type="NCBIfam" id="TIGR02293">
    <property type="entry name" value="TAS_TIGR02293"/>
    <property type="match status" value="1"/>
</dbReference>
<dbReference type="GO" id="GO:0003677">
    <property type="term" value="F:DNA binding"/>
    <property type="evidence" value="ECO:0007669"/>
    <property type="project" value="InterPro"/>
</dbReference>
<accession>A0A3M4M1R6</accession>
<dbReference type="Pfam" id="PF09722">
    <property type="entry name" value="Xre_MbcA_ParS_C"/>
    <property type="match status" value="1"/>
</dbReference>
<dbReference type="AlphaFoldDB" id="A0A3M4M1R6"/>
<reference evidence="3 4" key="1">
    <citation type="submission" date="2018-08" db="EMBL/GenBank/DDBJ databases">
        <title>Recombination of ecologically and evolutionarily significant loci maintains genetic cohesion in the Pseudomonas syringae species complex.</title>
        <authorList>
            <person name="Dillon M."/>
            <person name="Thakur S."/>
            <person name="Almeida R.N.D."/>
            <person name="Weir B.S."/>
            <person name="Guttman D.S."/>
        </authorList>
    </citation>
    <scope>NUCLEOTIDE SEQUENCE [LARGE SCALE GENOMIC DNA]</scope>
    <source>
        <strain evidence="3 4">ICMP 3353</strain>
    </source>
</reference>
<evidence type="ECO:0000259" key="2">
    <source>
        <dbReference type="Pfam" id="PF20432"/>
    </source>
</evidence>
<sequence length="151" mass="17177">MSTRAPSHPPISESSAEFWLLAHQVSKRTENERLNNIRSGFAPGWIRSVREAFRLSNEQLEALLNASISTLERRQRQQQPLDQVASERLDRLALLATQAMEVFETPERASHWMMTINAALDDERPLRRCETEIGGRQVHRALAAIVYGGVM</sequence>
<dbReference type="RefSeq" id="WP_122315310.1">
    <property type="nucleotide sequence ID" value="NZ_RBRE01000035.1"/>
</dbReference>
<feature type="domain" description="Antitoxin Xre/MbcA/ParS-like toxin-binding" evidence="1">
    <location>
        <begin position="98"/>
        <end position="148"/>
    </location>
</feature>
<evidence type="ECO:0000313" key="4">
    <source>
        <dbReference type="Proteomes" id="UP000277236"/>
    </source>
</evidence>
<dbReference type="Proteomes" id="UP000277236">
    <property type="component" value="Unassembled WGS sequence"/>
</dbReference>
<feature type="domain" description="Antitoxin Xre-like helix-turn-helix" evidence="2">
    <location>
        <begin position="36"/>
        <end position="93"/>
    </location>
</feature>
<evidence type="ECO:0000259" key="1">
    <source>
        <dbReference type="Pfam" id="PF09722"/>
    </source>
</evidence>
<dbReference type="InterPro" id="IPR024467">
    <property type="entry name" value="Xre/MbcA/ParS-like_toxin-bd"/>
</dbReference>
<organism evidence="3 4">
    <name type="scientific">Pseudomonas cichorii</name>
    <dbReference type="NCBI Taxonomy" id="36746"/>
    <lineage>
        <taxon>Bacteria</taxon>
        <taxon>Pseudomonadati</taxon>
        <taxon>Pseudomonadota</taxon>
        <taxon>Gammaproteobacteria</taxon>
        <taxon>Pseudomonadales</taxon>
        <taxon>Pseudomonadaceae</taxon>
        <taxon>Pseudomonas</taxon>
    </lineage>
</organism>
<dbReference type="Pfam" id="PF20432">
    <property type="entry name" value="Xre-like-HTH"/>
    <property type="match status" value="1"/>
</dbReference>
<name>A0A3M4M1R6_PSECI</name>
<protein>
    <submittedName>
        <fullName evidence="3">Uncharacterized protein</fullName>
    </submittedName>
</protein>
<proteinExistence type="predicted"/>
<dbReference type="EMBL" id="RBRE01000035">
    <property type="protein sequence ID" value="RMQ47643.1"/>
    <property type="molecule type" value="Genomic_DNA"/>
</dbReference>
<gene>
    <name evidence="3" type="ORF">ALQ04_04134</name>
</gene>
<dbReference type="OrthoDB" id="5824177at2"/>
<evidence type="ECO:0000313" key="3">
    <source>
        <dbReference type="EMBL" id="RMQ47643.1"/>
    </source>
</evidence>
<dbReference type="InterPro" id="IPR046847">
    <property type="entry name" value="Xre-like_HTH"/>
</dbReference>
<dbReference type="InterPro" id="IPR011979">
    <property type="entry name" value="Antitox_Xre"/>
</dbReference>
<comment type="caution">
    <text evidence="3">The sequence shown here is derived from an EMBL/GenBank/DDBJ whole genome shotgun (WGS) entry which is preliminary data.</text>
</comment>